<dbReference type="GO" id="GO:0000030">
    <property type="term" value="F:mannosyltransferase activity"/>
    <property type="evidence" value="ECO:0007669"/>
    <property type="project" value="InterPro"/>
</dbReference>
<dbReference type="GO" id="GO:0005789">
    <property type="term" value="C:endoplasmic reticulum membrane"/>
    <property type="evidence" value="ECO:0007669"/>
    <property type="project" value="UniProtKB-SubCell"/>
</dbReference>
<evidence type="ECO:0000313" key="11">
    <source>
        <dbReference type="Proteomes" id="UP000681967"/>
    </source>
</evidence>
<comment type="pathway">
    <text evidence="2">Protein modification; protein glycosylation.</text>
</comment>
<gene>
    <name evidence="9" type="ORF">BYL167_LOCUS54851</name>
    <name evidence="10" type="ORF">GIL414_LOCUS58923</name>
</gene>
<accession>A0A8S3D5M6</accession>
<evidence type="ECO:0000313" key="9">
    <source>
        <dbReference type="EMBL" id="CAF4979933.1"/>
    </source>
</evidence>
<keyword evidence="8" id="KW-0472">Membrane</keyword>
<dbReference type="EMBL" id="CAJOBJ010220166">
    <property type="protein sequence ID" value="CAF5031435.1"/>
    <property type="molecule type" value="Genomic_DNA"/>
</dbReference>
<dbReference type="EMBL" id="CAJOBH010197880">
    <property type="protein sequence ID" value="CAF4979933.1"/>
    <property type="molecule type" value="Genomic_DNA"/>
</dbReference>
<dbReference type="SUPFAM" id="SSF53756">
    <property type="entry name" value="UDP-Glycosyltransferase/glycogen phosphorylase"/>
    <property type="match status" value="1"/>
</dbReference>
<reference evidence="9" key="1">
    <citation type="submission" date="2021-02" db="EMBL/GenBank/DDBJ databases">
        <authorList>
            <person name="Nowell W R."/>
        </authorList>
    </citation>
    <scope>NUCLEOTIDE SEQUENCE</scope>
</reference>
<keyword evidence="3" id="KW-0328">Glycosyltransferase</keyword>
<dbReference type="Proteomes" id="UP000681720">
    <property type="component" value="Unassembled WGS sequence"/>
</dbReference>
<keyword evidence="6" id="KW-0256">Endoplasmic reticulum</keyword>
<organism evidence="9 11">
    <name type="scientific">Rotaria magnacalcarata</name>
    <dbReference type="NCBI Taxonomy" id="392030"/>
    <lineage>
        <taxon>Eukaryota</taxon>
        <taxon>Metazoa</taxon>
        <taxon>Spiralia</taxon>
        <taxon>Gnathifera</taxon>
        <taxon>Rotifera</taxon>
        <taxon>Eurotatoria</taxon>
        <taxon>Bdelloidea</taxon>
        <taxon>Philodinida</taxon>
        <taxon>Philodinidae</taxon>
        <taxon>Rotaria</taxon>
    </lineage>
</organism>
<evidence type="ECO:0000256" key="3">
    <source>
        <dbReference type="ARBA" id="ARBA00022676"/>
    </source>
</evidence>
<keyword evidence="5" id="KW-0812">Transmembrane</keyword>
<feature type="non-terminal residue" evidence="9">
    <location>
        <position position="1"/>
    </location>
</feature>
<comment type="subcellular location">
    <subcellularLocation>
        <location evidence="1">Endoplasmic reticulum membrane</location>
        <topology evidence="1">Single-pass membrane protein</topology>
    </subcellularLocation>
</comment>
<evidence type="ECO:0000256" key="8">
    <source>
        <dbReference type="ARBA" id="ARBA00023136"/>
    </source>
</evidence>
<protein>
    <recommendedName>
        <fullName evidence="12">Beta-1,4-mannosyltransferase</fullName>
    </recommendedName>
</protein>
<dbReference type="AlphaFoldDB" id="A0A8S3D5M6"/>
<dbReference type="PANTHER" id="PTHR13036:SF0">
    <property type="entry name" value="CHITOBIOSYLDIPHOSPHODOLICHOL BETA-MANNOSYLTRANSFERASE"/>
    <property type="match status" value="1"/>
</dbReference>
<dbReference type="InterPro" id="IPR026051">
    <property type="entry name" value="ALG1-like"/>
</dbReference>
<sequence length="242" mass="27652">SELGQTISNNKNIQISNLKSFPKLKGLPEVVVYALKILWQFGTLLVCLSQLPKPDFICVQNPPSIPAIFTTFLIAKLRGARLIIDWHNYGYSMLALKHGSKHWIVRLCERYEFLLGQFADINICVSNTFAKDLNVHLIKASVLYDKATNHFHIPTIEEKHKILMKMIAQYSYKQFEGKSTKSTRCTTEDEKNNIVYLPDRPVILVSSTSWSEDENFQLLFDALKNYATHETSNLPSIVCIVT</sequence>
<feature type="non-terminal residue" evidence="9">
    <location>
        <position position="242"/>
    </location>
</feature>
<dbReference type="Proteomes" id="UP000681967">
    <property type="component" value="Unassembled WGS sequence"/>
</dbReference>
<dbReference type="PANTHER" id="PTHR13036">
    <property type="entry name" value="BETA1,4 MANNOSYLTRANSFERASE"/>
    <property type="match status" value="1"/>
</dbReference>
<evidence type="ECO:0000256" key="1">
    <source>
        <dbReference type="ARBA" id="ARBA00004389"/>
    </source>
</evidence>
<evidence type="ECO:0000256" key="5">
    <source>
        <dbReference type="ARBA" id="ARBA00022692"/>
    </source>
</evidence>
<comment type="caution">
    <text evidence="9">The sequence shown here is derived from an EMBL/GenBank/DDBJ whole genome shotgun (WGS) entry which is preliminary data.</text>
</comment>
<proteinExistence type="predicted"/>
<keyword evidence="7" id="KW-1133">Transmembrane helix</keyword>
<evidence type="ECO:0008006" key="12">
    <source>
        <dbReference type="Google" id="ProtNLM"/>
    </source>
</evidence>
<evidence type="ECO:0000256" key="4">
    <source>
        <dbReference type="ARBA" id="ARBA00022679"/>
    </source>
</evidence>
<evidence type="ECO:0000256" key="6">
    <source>
        <dbReference type="ARBA" id="ARBA00022824"/>
    </source>
</evidence>
<evidence type="ECO:0000256" key="2">
    <source>
        <dbReference type="ARBA" id="ARBA00004922"/>
    </source>
</evidence>
<evidence type="ECO:0000256" key="7">
    <source>
        <dbReference type="ARBA" id="ARBA00022989"/>
    </source>
</evidence>
<keyword evidence="4" id="KW-0808">Transferase</keyword>
<name>A0A8S3D5M6_9BILA</name>
<evidence type="ECO:0000313" key="10">
    <source>
        <dbReference type="EMBL" id="CAF5031435.1"/>
    </source>
</evidence>